<evidence type="ECO:0000256" key="4">
    <source>
        <dbReference type="PROSITE-ProRule" id="PRU00339"/>
    </source>
</evidence>
<dbReference type="SMART" id="SM00028">
    <property type="entry name" value="TPR"/>
    <property type="match status" value="7"/>
</dbReference>
<dbReference type="Pfam" id="PF12895">
    <property type="entry name" value="ANAPC3"/>
    <property type="match status" value="1"/>
</dbReference>
<reference evidence="8" key="1">
    <citation type="submission" date="2016-06" db="UniProtKB">
        <authorList>
            <consortium name="WormBaseParasite"/>
        </authorList>
    </citation>
    <scope>IDENTIFICATION</scope>
</reference>
<feature type="repeat" description="TPR" evidence="4">
    <location>
        <begin position="151"/>
        <end position="184"/>
    </location>
</feature>
<feature type="compositionally biased region" description="Basic and acidic residues" evidence="5">
    <location>
        <begin position="1181"/>
        <end position="1191"/>
    </location>
</feature>
<dbReference type="GO" id="GO:0007091">
    <property type="term" value="P:metaphase/anaphase transition of mitotic cell cycle"/>
    <property type="evidence" value="ECO:0007669"/>
    <property type="project" value="TreeGrafter"/>
</dbReference>
<accession>A0A183SQT6</accession>
<evidence type="ECO:0000256" key="1">
    <source>
        <dbReference type="ARBA" id="ARBA00022803"/>
    </source>
</evidence>
<feature type="region of interest" description="Disordered" evidence="5">
    <location>
        <begin position="1146"/>
        <end position="1201"/>
    </location>
</feature>
<dbReference type="Proteomes" id="UP000275846">
    <property type="component" value="Unassembled WGS sequence"/>
</dbReference>
<dbReference type="GO" id="GO:0005737">
    <property type="term" value="C:cytoplasm"/>
    <property type="evidence" value="ECO:0007669"/>
    <property type="project" value="TreeGrafter"/>
</dbReference>
<dbReference type="GO" id="GO:0051301">
    <property type="term" value="P:cell division"/>
    <property type="evidence" value="ECO:0007669"/>
    <property type="project" value="TreeGrafter"/>
</dbReference>
<dbReference type="GO" id="GO:0031145">
    <property type="term" value="P:anaphase-promoting complex-dependent catabolic process"/>
    <property type="evidence" value="ECO:0007669"/>
    <property type="project" value="TreeGrafter"/>
</dbReference>
<dbReference type="PROSITE" id="PS50005">
    <property type="entry name" value="TPR"/>
    <property type="match status" value="5"/>
</dbReference>
<feature type="repeat" description="TPR" evidence="4">
    <location>
        <begin position="890"/>
        <end position="923"/>
    </location>
</feature>
<sequence>MGRADFKTAIRSLEKTLKPGEVHLNVSSNVHSRMIEEVKVVSDPILMHIWSSLHNYAYEEALFAAERLFAETKTEESLYMLASCFYRMNRPKQVTRLLCSRGYTSAKSRVLLARCFFDINMYQEAERTIFSPNHSVKSLNEIASAYGDQACYVYLLLGDIYRYQQRFPDSAKCYKECLNVNPLMWTAYESLCKIGEFVDVDESFRVTGNLGLITPTFTVVRQSVTTTKSPLGTNIKSEREKLASRENVNPNNPLNDPVALNTVHIADEEVDTDKHTTSIDTTQILKTTYISHCSVQPADFSVTQSTLPDNAIEQFTPSGLSIPLQTPAAPLGNVGDALQKRPVRNEFSFGGAELCTPPTFGLLASIPHSPMFACVPVSHRLISFVSLSLLHTYESYTLTQSNIKCGQQLATLRHPVAQPTYMYARFQYQFSLTCVFSRQDTGPGLHESSQPFRLALHPASSNIQQDSRPNAPASQAQSLGHLQSTILFNTTASVNPTSATISQLRSRGCKISTPAVNTPHLLLTATGGLASNRNSTLSAVPLPPRWITGSPISSPQPELVTGNTSTPSASGVALSAAFVLPKTLDMEDFVKIPSPCTTTSLDPKTGCTQPETTPMDLSESLESSPSDMTIPENGSFTEPRTRAQKARAAAAVAAATGAVTQRRSPRLNRAHKASEGTVPTEDNVTKCTQTFCRIVPTAASPTQVSRLSFAKTGEGERKSQRATADCPKMACSLIAGAVDRSDPRSESLIAYLLLLRRLGLAFSLLSQHEYKSAMAALSELSHDQLATGLVLSWAARAHSDAADYPKARRLFNELRRLEPWQLRGMDLFSTVLWYLQDEIELSHLANDLLNLDRNAPEPWLAAGNCFSLQREHEVAVRFFRRALQVCPTNSYACTLLGHEYMSMDNLERAVSAFRHALRLDERNYKARFGLSNVYFKQEFFDLADAHLVRALTIFPQSCLLLTHLGAVRARVGRLSDSPGSSLDCLNKAVSIDPNNTLARYHRACALTSLGRYQEAISEFERLVLLCPREAMIYFRLGQAYQKIGNIPQAMIYFSCSMELDPKGVNTDLHDFMANVPPSSQASMPSVDSSDVRVTTQETIQVRRRRARPVRYSRRGLPHRLFPTPSFRTSGASDVSSVVSEIRRDLAGGSVNEDGVAASQTPGDTSSVFEADEEEEEDDIESERIYRQRDTGFPDDTMDLGA</sequence>
<gene>
    <name evidence="6" type="ORF">SSLN_LOCUS6584</name>
</gene>
<dbReference type="Pfam" id="PF13181">
    <property type="entry name" value="TPR_8"/>
    <property type="match status" value="1"/>
</dbReference>
<reference evidence="6 7" key="2">
    <citation type="submission" date="2018-11" db="EMBL/GenBank/DDBJ databases">
        <authorList>
            <consortium name="Pathogen Informatics"/>
        </authorList>
    </citation>
    <scope>NUCLEOTIDE SEQUENCE [LARGE SCALE GENOMIC DNA]</scope>
    <source>
        <strain evidence="6 7">NST_G2</strain>
    </source>
</reference>
<evidence type="ECO:0000256" key="5">
    <source>
        <dbReference type="SAM" id="MobiDB-lite"/>
    </source>
</evidence>
<feature type="region of interest" description="Disordered" evidence="5">
    <location>
        <begin position="655"/>
        <end position="680"/>
    </location>
</feature>
<keyword evidence="7" id="KW-1185">Reference proteome</keyword>
<feature type="compositionally biased region" description="Polar residues" evidence="5">
    <location>
        <begin position="601"/>
        <end position="612"/>
    </location>
</feature>
<dbReference type="EMBL" id="UYSU01033758">
    <property type="protein sequence ID" value="VDL92969.1"/>
    <property type="molecule type" value="Genomic_DNA"/>
</dbReference>
<dbReference type="OrthoDB" id="329563at2759"/>
<dbReference type="PROSITE" id="PS50293">
    <property type="entry name" value="TPR_REGION"/>
    <property type="match status" value="1"/>
</dbReference>
<feature type="region of interest" description="Disordered" evidence="5">
    <location>
        <begin position="601"/>
        <end position="637"/>
    </location>
</feature>
<dbReference type="AlphaFoldDB" id="A0A183SQT6"/>
<feature type="compositionally biased region" description="Acidic residues" evidence="5">
    <location>
        <begin position="1169"/>
        <end position="1180"/>
    </location>
</feature>
<evidence type="ECO:0000313" key="6">
    <source>
        <dbReference type="EMBL" id="VDL92969.1"/>
    </source>
</evidence>
<dbReference type="PANTHER" id="PTHR12558:SF13">
    <property type="entry name" value="CELL DIVISION CYCLE PROTEIN 27 HOMOLOG"/>
    <property type="match status" value="1"/>
</dbReference>
<feature type="repeat" description="TPR" evidence="4">
    <location>
        <begin position="1030"/>
        <end position="1063"/>
    </location>
</feature>
<feature type="region of interest" description="Disordered" evidence="5">
    <location>
        <begin position="1078"/>
        <end position="1097"/>
    </location>
</feature>
<evidence type="ECO:0000256" key="3">
    <source>
        <dbReference type="ARBA" id="ARBA00039307"/>
    </source>
</evidence>
<evidence type="ECO:0000313" key="7">
    <source>
        <dbReference type="Proteomes" id="UP000275846"/>
    </source>
</evidence>
<organism evidence="8">
    <name type="scientific">Schistocephalus solidus</name>
    <name type="common">Tapeworm</name>
    <dbReference type="NCBI Taxonomy" id="70667"/>
    <lineage>
        <taxon>Eukaryota</taxon>
        <taxon>Metazoa</taxon>
        <taxon>Spiralia</taxon>
        <taxon>Lophotrochozoa</taxon>
        <taxon>Platyhelminthes</taxon>
        <taxon>Cestoda</taxon>
        <taxon>Eucestoda</taxon>
        <taxon>Diphyllobothriidea</taxon>
        <taxon>Diphyllobothriidae</taxon>
        <taxon>Schistocephalus</taxon>
    </lineage>
</organism>
<proteinExistence type="inferred from homology"/>
<comment type="similarity">
    <text evidence="2">Belongs to the APC3/CDC27 family.</text>
</comment>
<feature type="repeat" description="TPR" evidence="4">
    <location>
        <begin position="996"/>
        <end position="1029"/>
    </location>
</feature>
<dbReference type="Gene3D" id="1.25.40.10">
    <property type="entry name" value="Tetratricopeptide repeat domain"/>
    <property type="match status" value="4"/>
</dbReference>
<feature type="compositionally biased region" description="Low complexity" evidence="5">
    <location>
        <begin position="614"/>
        <end position="628"/>
    </location>
</feature>
<evidence type="ECO:0000256" key="2">
    <source>
        <dbReference type="ARBA" id="ARBA00038210"/>
    </source>
</evidence>
<evidence type="ECO:0000313" key="8">
    <source>
        <dbReference type="WBParaSite" id="SSLN_0000679301-mRNA-1"/>
    </source>
</evidence>
<dbReference type="GO" id="GO:0005680">
    <property type="term" value="C:anaphase-promoting complex"/>
    <property type="evidence" value="ECO:0007669"/>
    <property type="project" value="TreeGrafter"/>
</dbReference>
<dbReference type="SUPFAM" id="SSF48452">
    <property type="entry name" value="TPR-like"/>
    <property type="match status" value="2"/>
</dbReference>
<dbReference type="InterPro" id="IPR011990">
    <property type="entry name" value="TPR-like_helical_dom_sf"/>
</dbReference>
<protein>
    <recommendedName>
        <fullName evidence="3">Cell division cycle protein 27 homolog</fullName>
    </recommendedName>
</protein>
<dbReference type="GO" id="GO:0016567">
    <property type="term" value="P:protein ubiquitination"/>
    <property type="evidence" value="ECO:0007669"/>
    <property type="project" value="TreeGrafter"/>
</dbReference>
<feature type="repeat" description="TPR" evidence="4">
    <location>
        <begin position="856"/>
        <end position="889"/>
    </location>
</feature>
<keyword evidence="1 4" id="KW-0802">TPR repeat</keyword>
<name>A0A183SQT6_SCHSO</name>
<dbReference type="WBParaSite" id="SSLN_0000679301-mRNA-1">
    <property type="protein sequence ID" value="SSLN_0000679301-mRNA-1"/>
    <property type="gene ID" value="SSLN_0000679301"/>
</dbReference>
<dbReference type="PANTHER" id="PTHR12558">
    <property type="entry name" value="CELL DIVISION CYCLE 16,23,27"/>
    <property type="match status" value="1"/>
</dbReference>
<dbReference type="InterPro" id="IPR019734">
    <property type="entry name" value="TPR_rpt"/>
</dbReference>
<feature type="compositionally biased region" description="Polar residues" evidence="5">
    <location>
        <begin position="1157"/>
        <end position="1167"/>
    </location>
</feature>
<dbReference type="STRING" id="70667.A0A183SQT6"/>
<dbReference type="Pfam" id="PF13432">
    <property type="entry name" value="TPR_16"/>
    <property type="match status" value="1"/>
</dbReference>